<dbReference type="GO" id="GO:0035251">
    <property type="term" value="F:UDP-glucosyltransferase activity"/>
    <property type="evidence" value="ECO:0007669"/>
    <property type="project" value="TreeGrafter"/>
</dbReference>
<dbReference type="PANTHER" id="PTHR48047">
    <property type="entry name" value="GLYCOSYLTRANSFERASE"/>
    <property type="match status" value="1"/>
</dbReference>
<comment type="similarity">
    <text evidence="1">Belongs to the UDP-glycosyltransferase family.</text>
</comment>
<sequence length="483" mass="52287">MENSEGGGRRRKPHVLIIPFPAQGHLLPLLDLARHLSTVDALTITVAATPKNLPLLSPLLSTCPSVQPLLLPFPSHPSLPPGVENTKDLPPSLRSFRLFMANFANLRSPLLHWATSPALAHPPTSIISDFFLGWTNGLAKDLGVPRLTFSPSAAFTLSIARETWATMRRPPPGAAEDEAAAYVMSFPTLPGSPSFPWREMSPLYRAHEEGEAVSEAVRDGFVANMESWGLVFNTFRGLEGEYVDHLRGLLGHERVWAVGPVSALVGGSSEDRGGASSVPVAELMDWLDERESGSVLYVCFGTQVVLSQAQTAAVATALERSGVHFVWSIKTGPATTGAVLLPEGFEERTRARGLVIKGWAPQVQVLSHRSVGSFVTHCGWNSILEAAAAGVVTLMWPMKADQFFNARLLEEKGIGRRVCEGVDSVPDPAELGRAMRDSVCDKEGRARAKELSVKASEAVKRDGSSWRDMDALVESLKNLEPVQ</sequence>
<protein>
    <submittedName>
        <fullName evidence="3">UDP-glycosyltransferase 89B2</fullName>
    </submittedName>
</protein>
<dbReference type="CDD" id="cd03784">
    <property type="entry name" value="GT1_Gtf-like"/>
    <property type="match status" value="1"/>
</dbReference>
<evidence type="ECO:0000256" key="1">
    <source>
        <dbReference type="ARBA" id="ARBA00009995"/>
    </source>
</evidence>
<keyword evidence="2" id="KW-0808">Transferase</keyword>
<evidence type="ECO:0000256" key="2">
    <source>
        <dbReference type="ARBA" id="ARBA00022679"/>
    </source>
</evidence>
<evidence type="ECO:0000313" key="4">
    <source>
        <dbReference type="Proteomes" id="UP001140949"/>
    </source>
</evidence>
<reference evidence="3" key="1">
    <citation type="journal article" date="2023" name="GigaByte">
        <title>Genome assembly of the bearded iris, Iris pallida Lam.</title>
        <authorList>
            <person name="Bruccoleri R.E."/>
            <person name="Oakeley E.J."/>
            <person name="Faust A.M.E."/>
            <person name="Altorfer M."/>
            <person name="Dessus-Babus S."/>
            <person name="Burckhardt D."/>
            <person name="Oertli M."/>
            <person name="Naumann U."/>
            <person name="Petersen F."/>
            <person name="Wong J."/>
        </authorList>
    </citation>
    <scope>NUCLEOTIDE SEQUENCE</scope>
    <source>
        <strain evidence="3">GSM-AAB239-AS_SAM_17_03QT</strain>
    </source>
</reference>
<dbReference type="FunFam" id="3.40.50.2000:FF:000064">
    <property type="entry name" value="Glycosyltransferase"/>
    <property type="match status" value="1"/>
</dbReference>
<reference evidence="3" key="2">
    <citation type="submission" date="2023-04" db="EMBL/GenBank/DDBJ databases">
        <authorList>
            <person name="Bruccoleri R.E."/>
            <person name="Oakeley E.J."/>
            <person name="Faust A.-M."/>
            <person name="Dessus-Babus S."/>
            <person name="Altorfer M."/>
            <person name="Burckhardt D."/>
            <person name="Oertli M."/>
            <person name="Naumann U."/>
            <person name="Petersen F."/>
            <person name="Wong J."/>
        </authorList>
    </citation>
    <scope>NUCLEOTIDE SEQUENCE</scope>
    <source>
        <strain evidence="3">GSM-AAB239-AS_SAM_17_03QT</strain>
        <tissue evidence="3">Leaf</tissue>
    </source>
</reference>
<dbReference type="Pfam" id="PF00201">
    <property type="entry name" value="UDPGT"/>
    <property type="match status" value="1"/>
</dbReference>
<proteinExistence type="inferred from homology"/>
<dbReference type="Proteomes" id="UP001140949">
    <property type="component" value="Unassembled WGS sequence"/>
</dbReference>
<dbReference type="InterPro" id="IPR002213">
    <property type="entry name" value="UDP_glucos_trans"/>
</dbReference>
<dbReference type="Gene3D" id="3.40.50.2000">
    <property type="entry name" value="Glycogen Phosphorylase B"/>
    <property type="match status" value="2"/>
</dbReference>
<organism evidence="3 4">
    <name type="scientific">Iris pallida</name>
    <name type="common">Sweet iris</name>
    <dbReference type="NCBI Taxonomy" id="29817"/>
    <lineage>
        <taxon>Eukaryota</taxon>
        <taxon>Viridiplantae</taxon>
        <taxon>Streptophyta</taxon>
        <taxon>Embryophyta</taxon>
        <taxon>Tracheophyta</taxon>
        <taxon>Spermatophyta</taxon>
        <taxon>Magnoliopsida</taxon>
        <taxon>Liliopsida</taxon>
        <taxon>Asparagales</taxon>
        <taxon>Iridaceae</taxon>
        <taxon>Iridoideae</taxon>
        <taxon>Irideae</taxon>
        <taxon>Iris</taxon>
    </lineage>
</organism>
<dbReference type="SUPFAM" id="SSF53756">
    <property type="entry name" value="UDP-Glycosyltransferase/glycogen phosphorylase"/>
    <property type="match status" value="1"/>
</dbReference>
<comment type="caution">
    <text evidence="3">The sequence shown here is derived from an EMBL/GenBank/DDBJ whole genome shotgun (WGS) entry which is preliminary data.</text>
</comment>
<gene>
    <name evidence="3" type="ORF">M6B38_140905</name>
</gene>
<evidence type="ECO:0000313" key="3">
    <source>
        <dbReference type="EMBL" id="KAJ6814267.1"/>
    </source>
</evidence>
<dbReference type="PANTHER" id="PTHR48047:SF8">
    <property type="entry name" value="FLAVONOL 3-O-GLUCOSYLTRANSFERASE UGT89B1"/>
    <property type="match status" value="1"/>
</dbReference>
<keyword evidence="4" id="KW-1185">Reference proteome</keyword>
<accession>A0AAX6FCT6</accession>
<dbReference type="AlphaFoldDB" id="A0AAX6FCT6"/>
<dbReference type="EMBL" id="JANAVB010029816">
    <property type="protein sequence ID" value="KAJ6814267.1"/>
    <property type="molecule type" value="Genomic_DNA"/>
</dbReference>
<name>A0AAX6FCT6_IRIPA</name>